<keyword evidence="4 7" id="KW-0812">Transmembrane</keyword>
<dbReference type="Gene3D" id="3.30.70.1350">
    <property type="entry name" value="Cation efflux protein, cytoplasmic domain"/>
    <property type="match status" value="1"/>
</dbReference>
<accession>A0ABP2ANS4</accession>
<dbReference type="SUPFAM" id="SSF161111">
    <property type="entry name" value="Cation efflux protein transmembrane domain-like"/>
    <property type="match status" value="1"/>
</dbReference>
<dbReference type="Pfam" id="PF16916">
    <property type="entry name" value="ZT_dimer"/>
    <property type="match status" value="1"/>
</dbReference>
<evidence type="ECO:0000256" key="7">
    <source>
        <dbReference type="SAM" id="Phobius"/>
    </source>
</evidence>
<dbReference type="InterPro" id="IPR058533">
    <property type="entry name" value="Cation_efflux_TM"/>
</dbReference>
<feature type="domain" description="Cation efflux protein transmembrane" evidence="8">
    <location>
        <begin position="32"/>
        <end position="224"/>
    </location>
</feature>
<keyword evidence="6 7" id="KW-0472">Membrane</keyword>
<evidence type="ECO:0000256" key="2">
    <source>
        <dbReference type="ARBA" id="ARBA00008114"/>
    </source>
</evidence>
<dbReference type="InterPro" id="IPR002524">
    <property type="entry name" value="Cation_efflux"/>
</dbReference>
<feature type="transmembrane region" description="Helical" evidence="7">
    <location>
        <begin position="133"/>
        <end position="152"/>
    </location>
</feature>
<keyword evidence="5 7" id="KW-1133">Transmembrane helix</keyword>
<reference evidence="10 11" key="1">
    <citation type="submission" date="2015-09" db="EMBL/GenBank/DDBJ databases">
        <authorList>
            <consortium name="Pathogen Informatics"/>
            <person name="Wu L."/>
            <person name="Ma J."/>
        </authorList>
    </citation>
    <scope>NUCLEOTIDE SEQUENCE [LARGE SCALE GENOMIC DNA]</scope>
    <source>
        <strain evidence="10 11">2789STDY5834858</strain>
    </source>
</reference>
<dbReference type="Pfam" id="PF01545">
    <property type="entry name" value="Cation_efflux"/>
    <property type="match status" value="1"/>
</dbReference>
<dbReference type="PANTHER" id="PTHR43840">
    <property type="entry name" value="MITOCHONDRIAL METAL TRANSPORTER 1-RELATED"/>
    <property type="match status" value="1"/>
</dbReference>
<keyword evidence="11" id="KW-1185">Reference proteome</keyword>
<dbReference type="NCBIfam" id="TIGR01297">
    <property type="entry name" value="CDF"/>
    <property type="match status" value="1"/>
</dbReference>
<dbReference type="InterPro" id="IPR036837">
    <property type="entry name" value="Cation_efflux_CTD_sf"/>
</dbReference>
<gene>
    <name evidence="10" type="primary">fieF</name>
    <name evidence="10" type="ORF">ERS852473_00937</name>
</gene>
<comment type="caution">
    <text evidence="10">The sequence shown here is derived from an EMBL/GenBank/DDBJ whole genome shotgun (WGS) entry which is preliminary data.</text>
</comment>
<keyword evidence="3" id="KW-0813">Transport</keyword>
<dbReference type="Gene3D" id="1.20.1510.10">
    <property type="entry name" value="Cation efflux protein transmembrane domain"/>
    <property type="match status" value="1"/>
</dbReference>
<evidence type="ECO:0000256" key="1">
    <source>
        <dbReference type="ARBA" id="ARBA00004141"/>
    </source>
</evidence>
<organism evidence="10 11">
    <name type="scientific">Sarcina ventriculi</name>
    <name type="common">Clostridium ventriculi</name>
    <dbReference type="NCBI Taxonomy" id="1267"/>
    <lineage>
        <taxon>Bacteria</taxon>
        <taxon>Bacillati</taxon>
        <taxon>Bacillota</taxon>
        <taxon>Clostridia</taxon>
        <taxon>Eubacteriales</taxon>
        <taxon>Clostridiaceae</taxon>
        <taxon>Sarcina</taxon>
    </lineage>
</organism>
<evidence type="ECO:0000256" key="3">
    <source>
        <dbReference type="ARBA" id="ARBA00022448"/>
    </source>
</evidence>
<evidence type="ECO:0000256" key="6">
    <source>
        <dbReference type="ARBA" id="ARBA00023136"/>
    </source>
</evidence>
<evidence type="ECO:0000313" key="11">
    <source>
        <dbReference type="Proteomes" id="UP000095488"/>
    </source>
</evidence>
<feature type="transmembrane region" description="Helical" evidence="7">
    <location>
        <begin position="26"/>
        <end position="48"/>
    </location>
</feature>
<protein>
    <submittedName>
        <fullName evidence="10">Ferrous-iron efflux pump FieF</fullName>
    </submittedName>
</protein>
<evidence type="ECO:0000256" key="5">
    <source>
        <dbReference type="ARBA" id="ARBA00022989"/>
    </source>
</evidence>
<dbReference type="InterPro" id="IPR027469">
    <property type="entry name" value="Cation_efflux_TMD_sf"/>
</dbReference>
<dbReference type="Proteomes" id="UP000095488">
    <property type="component" value="Unassembled WGS sequence"/>
</dbReference>
<feature type="transmembrane region" description="Helical" evidence="7">
    <location>
        <begin position="173"/>
        <end position="192"/>
    </location>
</feature>
<evidence type="ECO:0000256" key="4">
    <source>
        <dbReference type="ARBA" id="ARBA00022692"/>
    </source>
</evidence>
<feature type="domain" description="Cation efflux protein cytoplasmic" evidence="9">
    <location>
        <begin position="228"/>
        <end position="304"/>
    </location>
</feature>
<evidence type="ECO:0000259" key="9">
    <source>
        <dbReference type="Pfam" id="PF16916"/>
    </source>
</evidence>
<feature type="transmembrane region" description="Helical" evidence="7">
    <location>
        <begin position="96"/>
        <end position="113"/>
    </location>
</feature>
<dbReference type="InterPro" id="IPR027470">
    <property type="entry name" value="Cation_efflux_CTD"/>
</dbReference>
<dbReference type="SUPFAM" id="SSF160240">
    <property type="entry name" value="Cation efflux protein cytoplasmic domain-like"/>
    <property type="match status" value="1"/>
</dbReference>
<dbReference type="EMBL" id="CYZR01000003">
    <property type="protein sequence ID" value="CUN73523.1"/>
    <property type="molecule type" value="Genomic_DNA"/>
</dbReference>
<name>A0ABP2ANS4_SARVE</name>
<proteinExistence type="inferred from homology"/>
<feature type="transmembrane region" description="Helical" evidence="7">
    <location>
        <begin position="68"/>
        <end position="84"/>
    </location>
</feature>
<feature type="transmembrane region" description="Helical" evidence="7">
    <location>
        <begin position="198"/>
        <end position="216"/>
    </location>
</feature>
<dbReference type="RefSeq" id="WP_055258144.1">
    <property type="nucleotide sequence ID" value="NZ_BCMV01000065.1"/>
</dbReference>
<dbReference type="PANTHER" id="PTHR43840:SF15">
    <property type="entry name" value="MITOCHONDRIAL METAL TRANSPORTER 1-RELATED"/>
    <property type="match status" value="1"/>
</dbReference>
<dbReference type="InterPro" id="IPR050291">
    <property type="entry name" value="CDF_Transporter"/>
</dbReference>
<evidence type="ECO:0000313" key="10">
    <source>
        <dbReference type="EMBL" id="CUN73523.1"/>
    </source>
</evidence>
<comment type="similarity">
    <text evidence="2">Belongs to the cation diffusion facilitator (CDF) transporter (TC 2.A.4) family.</text>
</comment>
<comment type="subcellular location">
    <subcellularLocation>
        <location evidence="1">Membrane</location>
        <topology evidence="1">Multi-pass membrane protein</topology>
    </subcellularLocation>
</comment>
<sequence length="392" mass="44042">MLSKLLIKIFIKNSENIQDNSVRDKYGYFAGIVGIVFNLLLFFIKLFVGIITGSIAVTADAFNNLSDTISSIITILGFRLSNLPPDKEHPFGHGRSEYIASLIMSFIILMVGLDFAKSSITRILNPTPVHFDILAFILLLITIIVKIWLSLFNRFVGKKINSKALEISAFDSLGDVFASSIVLISFVVARFTSIPLDGYVGLFVSLFILYAGYKLLRETISPLLGESPDPKLVDSIKDELLSYDYITGVHDLIIHNYGVGKFMASIHAEIPANIDIMTIHNVIDLAEREISEKLKIVLVIHMDPISIEENEVKSAKELIEKIISKKPIITSIHDFRIIGKGEKKSLIFDVVIRPDDAHKKISDDEIIQFISEETKKIHKNYKCIITVDREFI</sequence>
<evidence type="ECO:0000259" key="8">
    <source>
        <dbReference type="Pfam" id="PF01545"/>
    </source>
</evidence>